<evidence type="ECO:0000256" key="1">
    <source>
        <dbReference type="ARBA" id="ARBA00000085"/>
    </source>
</evidence>
<dbReference type="CDD" id="cd00082">
    <property type="entry name" value="HisKA"/>
    <property type="match status" value="1"/>
</dbReference>
<dbReference type="InterPro" id="IPR036097">
    <property type="entry name" value="HisK_dim/P_sf"/>
</dbReference>
<comment type="caution">
    <text evidence="5">The sequence shown here is derived from an EMBL/GenBank/DDBJ whole genome shotgun (WGS) entry which is preliminary data.</text>
</comment>
<feature type="compositionally biased region" description="Low complexity" evidence="3">
    <location>
        <begin position="232"/>
        <end position="248"/>
    </location>
</feature>
<dbReference type="Gene3D" id="1.10.287.130">
    <property type="match status" value="1"/>
</dbReference>
<evidence type="ECO:0000256" key="3">
    <source>
        <dbReference type="SAM" id="MobiDB-lite"/>
    </source>
</evidence>
<sequence length="632" mass="65151">MPADLDPSLTPAHAATADAALVVDDRLETVLRTRAAGPAGMRVQFRQLADLLGRVAPDAWAAPHDAALARLDALFHEIATAPGGHEGAAALLAGTPLGHPRLVSHFAAQAPRLALAAIRAARLAEADWLALVPRLPIHARGFLRHRRDLGPAVEALLARLGIDDFALSAPLDQVAADQPVIEPAPQPAPEDVAQPDTPPESPAPLLSASASEGIGAIVRRIEAFRRDREARPTGAASPGAPALATAADPHPRLPFADEPPANALRPESIAIAIDALGTVVAADADWAPMLVGHRPFTAQPHAPARLDARSTRAFAARLPITAGLLVLDGAPAVAGAWQCDAVPVFTRAGGAFAGYRACLRRPAASLASAPATAEAPVAQGADRLRQTLHELRTPINAIQGFAEMIQQQVFGATPHQYRSLAASIAADAARMLAGFEDLERLARLETGAAEMPAPDSGIDLAALVSRQLAQLDPVIGPREVRLRWQPPAEPVRVAAPAAELEHAMWRLLAVIASTAAPGERLAITFAAPVPGDSAPAAVRLDLPLPATLAMRDDATLFAADGARSQGGGQQAGGLGPGGMMGNGFALRLAAAELRAMGGGLRREGARLLAQLPAAVSPHDLVGGDSATPAQAG</sequence>
<evidence type="ECO:0000313" key="6">
    <source>
        <dbReference type="Proteomes" id="UP001184150"/>
    </source>
</evidence>
<evidence type="ECO:0000259" key="4">
    <source>
        <dbReference type="SMART" id="SM00388"/>
    </source>
</evidence>
<feature type="domain" description="Signal transduction histidine kinase dimerisation/phosphoacceptor" evidence="4">
    <location>
        <begin position="379"/>
        <end position="447"/>
    </location>
</feature>
<dbReference type="InterPro" id="IPR003661">
    <property type="entry name" value="HisK_dim/P_dom"/>
</dbReference>
<organism evidence="5 6">
    <name type="scientific">Novosphingobium capsulatum</name>
    <dbReference type="NCBI Taxonomy" id="13688"/>
    <lineage>
        <taxon>Bacteria</taxon>
        <taxon>Pseudomonadati</taxon>
        <taxon>Pseudomonadota</taxon>
        <taxon>Alphaproteobacteria</taxon>
        <taxon>Sphingomonadales</taxon>
        <taxon>Sphingomonadaceae</taxon>
        <taxon>Novosphingobium</taxon>
    </lineage>
</organism>
<dbReference type="GO" id="GO:0016301">
    <property type="term" value="F:kinase activity"/>
    <property type="evidence" value="ECO:0007669"/>
    <property type="project" value="UniProtKB-KW"/>
</dbReference>
<dbReference type="SUPFAM" id="SSF47384">
    <property type="entry name" value="Homodimeric domain of signal transducing histidine kinase"/>
    <property type="match status" value="1"/>
</dbReference>
<dbReference type="Pfam" id="PF00512">
    <property type="entry name" value="HisKA"/>
    <property type="match status" value="1"/>
</dbReference>
<comment type="catalytic activity">
    <reaction evidence="1">
        <text>ATP + protein L-histidine = ADP + protein N-phospho-L-histidine.</text>
        <dbReference type="EC" id="2.7.13.3"/>
    </reaction>
</comment>
<gene>
    <name evidence="5" type="ORF">J2792_001198</name>
</gene>
<keyword evidence="5" id="KW-0418">Kinase</keyword>
<name>A0ABU1MJ33_9SPHN</name>
<evidence type="ECO:0000313" key="5">
    <source>
        <dbReference type="EMBL" id="MDR6510338.1"/>
    </source>
</evidence>
<feature type="region of interest" description="Disordered" evidence="3">
    <location>
        <begin position="181"/>
        <end position="208"/>
    </location>
</feature>
<accession>A0ABU1MJ33</accession>
<dbReference type="SMART" id="SM00388">
    <property type="entry name" value="HisKA"/>
    <property type="match status" value="1"/>
</dbReference>
<protein>
    <recommendedName>
        <fullName evidence="2">histidine kinase</fullName>
        <ecNumber evidence="2">2.7.13.3</ecNumber>
    </recommendedName>
</protein>
<dbReference type="RefSeq" id="WP_309804646.1">
    <property type="nucleotide sequence ID" value="NZ_JAVDRD010000002.1"/>
</dbReference>
<evidence type="ECO:0000256" key="2">
    <source>
        <dbReference type="ARBA" id="ARBA00012438"/>
    </source>
</evidence>
<dbReference type="EMBL" id="JAVDRD010000002">
    <property type="protein sequence ID" value="MDR6510338.1"/>
    <property type="molecule type" value="Genomic_DNA"/>
</dbReference>
<keyword evidence="6" id="KW-1185">Reference proteome</keyword>
<dbReference type="Proteomes" id="UP001184150">
    <property type="component" value="Unassembled WGS sequence"/>
</dbReference>
<keyword evidence="5" id="KW-0808">Transferase</keyword>
<feature type="region of interest" description="Disordered" evidence="3">
    <location>
        <begin position="228"/>
        <end position="249"/>
    </location>
</feature>
<dbReference type="EC" id="2.7.13.3" evidence="2"/>
<reference evidence="5 6" key="1">
    <citation type="submission" date="2023-07" db="EMBL/GenBank/DDBJ databases">
        <title>Sorghum-associated microbial communities from plants grown in Nebraska, USA.</title>
        <authorList>
            <person name="Schachtman D."/>
        </authorList>
    </citation>
    <scope>NUCLEOTIDE SEQUENCE [LARGE SCALE GENOMIC DNA]</scope>
    <source>
        <strain evidence="5 6">DS1027</strain>
    </source>
</reference>
<proteinExistence type="predicted"/>